<dbReference type="PANTHER" id="PTHR33680:SF1">
    <property type="entry name" value="OS05G0489500 PROTEIN"/>
    <property type="match status" value="1"/>
</dbReference>
<comment type="caution">
    <text evidence="8">The sequence shown here is derived from an EMBL/GenBank/DDBJ whole genome shotgun (WGS) entry which is preliminary data.</text>
</comment>
<reference evidence="8 9" key="1">
    <citation type="journal article" date="2023" name="Plants (Basel)">
        <title>Bridging the Gap: Combining Genomics and Transcriptomics Approaches to Understand Stylosanthes scabra, an Orphan Legume from the Brazilian Caatinga.</title>
        <authorList>
            <person name="Ferreira-Neto J.R.C."/>
            <person name="da Silva M.D."/>
            <person name="Binneck E."/>
            <person name="de Melo N.F."/>
            <person name="da Silva R.H."/>
            <person name="de Melo A.L.T.M."/>
            <person name="Pandolfi V."/>
            <person name="Bustamante F.O."/>
            <person name="Brasileiro-Vidal A.C."/>
            <person name="Benko-Iseppon A.M."/>
        </authorList>
    </citation>
    <scope>NUCLEOTIDE SEQUENCE [LARGE SCALE GENOMIC DNA]</scope>
    <source>
        <tissue evidence="8">Leaves</tissue>
    </source>
</reference>
<evidence type="ECO:0000256" key="2">
    <source>
        <dbReference type="ARBA" id="ARBA00022771"/>
    </source>
</evidence>
<dbReference type="EMBL" id="JASCZI010273363">
    <property type="protein sequence ID" value="MED6224720.1"/>
    <property type="molecule type" value="Genomic_DNA"/>
</dbReference>
<feature type="domain" description="GRF-type" evidence="7">
    <location>
        <begin position="36"/>
        <end position="77"/>
    </location>
</feature>
<proteinExistence type="predicted"/>
<dbReference type="PROSITE" id="PS51999">
    <property type="entry name" value="ZF_GRF"/>
    <property type="match status" value="1"/>
</dbReference>
<dbReference type="PANTHER" id="PTHR33680">
    <property type="entry name" value="OS07G0190500 PROTEIN"/>
    <property type="match status" value="1"/>
</dbReference>
<keyword evidence="6" id="KW-0812">Transmembrane</keyword>
<evidence type="ECO:0000313" key="8">
    <source>
        <dbReference type="EMBL" id="MED6224720.1"/>
    </source>
</evidence>
<dbReference type="Proteomes" id="UP001341840">
    <property type="component" value="Unassembled WGS sequence"/>
</dbReference>
<dbReference type="Pfam" id="PF06839">
    <property type="entry name" value="Zn_ribbon_GRF"/>
    <property type="match status" value="1"/>
</dbReference>
<dbReference type="InterPro" id="IPR010666">
    <property type="entry name" value="Znf_GRF"/>
</dbReference>
<feature type="region of interest" description="Disordered" evidence="5">
    <location>
        <begin position="1"/>
        <end position="28"/>
    </location>
</feature>
<accession>A0ABU6ZRU7</accession>
<evidence type="ECO:0000256" key="5">
    <source>
        <dbReference type="SAM" id="MobiDB-lite"/>
    </source>
</evidence>
<gene>
    <name evidence="8" type="ORF">PIB30_086814</name>
</gene>
<keyword evidence="2 4" id="KW-0863">Zinc-finger</keyword>
<keyword evidence="9" id="KW-1185">Reference proteome</keyword>
<keyword evidence="3" id="KW-0862">Zinc</keyword>
<evidence type="ECO:0000259" key="7">
    <source>
        <dbReference type="PROSITE" id="PS51999"/>
    </source>
</evidence>
<keyword evidence="6" id="KW-1133">Transmembrane helix</keyword>
<evidence type="ECO:0000256" key="4">
    <source>
        <dbReference type="PROSITE-ProRule" id="PRU01343"/>
    </source>
</evidence>
<protein>
    <recommendedName>
        <fullName evidence="7">GRF-type domain-containing protein</fullName>
    </recommendedName>
</protein>
<evidence type="ECO:0000256" key="1">
    <source>
        <dbReference type="ARBA" id="ARBA00022723"/>
    </source>
</evidence>
<evidence type="ECO:0000256" key="3">
    <source>
        <dbReference type="ARBA" id="ARBA00022833"/>
    </source>
</evidence>
<organism evidence="8 9">
    <name type="scientific">Stylosanthes scabra</name>
    <dbReference type="NCBI Taxonomy" id="79078"/>
    <lineage>
        <taxon>Eukaryota</taxon>
        <taxon>Viridiplantae</taxon>
        <taxon>Streptophyta</taxon>
        <taxon>Embryophyta</taxon>
        <taxon>Tracheophyta</taxon>
        <taxon>Spermatophyta</taxon>
        <taxon>Magnoliopsida</taxon>
        <taxon>eudicotyledons</taxon>
        <taxon>Gunneridae</taxon>
        <taxon>Pentapetalae</taxon>
        <taxon>rosids</taxon>
        <taxon>fabids</taxon>
        <taxon>Fabales</taxon>
        <taxon>Fabaceae</taxon>
        <taxon>Papilionoideae</taxon>
        <taxon>50 kb inversion clade</taxon>
        <taxon>dalbergioids sensu lato</taxon>
        <taxon>Dalbergieae</taxon>
        <taxon>Pterocarpus clade</taxon>
        <taxon>Stylosanthes</taxon>
    </lineage>
</organism>
<sequence length="159" mass="18312">MSRRSRSNTSASNGSYNGSEASSSMKKHENNLPDRCFRGEIVSLLKSGTSSNPGRWFIRCPMWKTGDCKYFAWVDKIDGGWEGLAQTLILIANEKPCSLPYLENNESAQLEGFRETDTKILMKMWKIREEIRCVRMLVVVNFLFLFAYVSFNLFHVLKH</sequence>
<keyword evidence="1" id="KW-0479">Metal-binding</keyword>
<feature type="transmembrane region" description="Helical" evidence="6">
    <location>
        <begin position="133"/>
        <end position="154"/>
    </location>
</feature>
<keyword evidence="6" id="KW-0472">Membrane</keyword>
<name>A0ABU6ZRU7_9FABA</name>
<evidence type="ECO:0000313" key="9">
    <source>
        <dbReference type="Proteomes" id="UP001341840"/>
    </source>
</evidence>
<evidence type="ECO:0000256" key="6">
    <source>
        <dbReference type="SAM" id="Phobius"/>
    </source>
</evidence>